<dbReference type="KEGG" id="ypi:YpsIP31758_2945"/>
<organism evidence="1 2">
    <name type="scientific">Yersinia pseudotuberculosis serotype O:1b (strain IP 31758)</name>
    <dbReference type="NCBI Taxonomy" id="349747"/>
    <lineage>
        <taxon>Bacteria</taxon>
        <taxon>Pseudomonadati</taxon>
        <taxon>Pseudomonadota</taxon>
        <taxon>Gammaproteobacteria</taxon>
        <taxon>Enterobacterales</taxon>
        <taxon>Yersiniaceae</taxon>
        <taxon>Yersinia</taxon>
    </lineage>
</organism>
<protein>
    <submittedName>
        <fullName evidence="1">Uncharacterized protein</fullName>
    </submittedName>
</protein>
<reference evidence="1 2" key="1">
    <citation type="journal article" date="2007" name="PLoS Genet.">
        <title>The complete genome sequence of Yersinia pseudotuberculosis IP31758, the causative agent of Far East scarlet-like fever.</title>
        <authorList>
            <person name="Eppinger M."/>
            <person name="Rosovitz M.J."/>
            <person name="Fricke W.F."/>
            <person name="Rasko D.A."/>
            <person name="Kokorina G."/>
            <person name="Fayolle C."/>
            <person name="Lindler L.E."/>
            <person name="Carniel E."/>
            <person name="Ravel J."/>
        </authorList>
    </citation>
    <scope>NUCLEOTIDE SEQUENCE [LARGE SCALE GENOMIC DNA]</scope>
    <source>
        <strain evidence="1 2">IP 31758</strain>
    </source>
</reference>
<dbReference type="Proteomes" id="UP000002412">
    <property type="component" value="Chromosome"/>
</dbReference>
<dbReference type="HOGENOM" id="CLU_2903418_0_0_6"/>
<sequence length="62" mass="6931">MKYSTAKCVKSEGKSPFVAGQMYQIFHGSDDDRAEIGQSISYGLTAQFEHISKDCHLAFEIQ</sequence>
<dbReference type="RefSeq" id="WP_012105521.1">
    <property type="nucleotide sequence ID" value="NC_009708.1"/>
</dbReference>
<accession>A0A0U1R091</accession>
<proteinExistence type="predicted"/>
<dbReference type="EMBL" id="CP000720">
    <property type="protein sequence ID" value="ABS48515.1"/>
    <property type="molecule type" value="Genomic_DNA"/>
</dbReference>
<dbReference type="AlphaFoldDB" id="A0A0U1R091"/>
<evidence type="ECO:0000313" key="1">
    <source>
        <dbReference type="EMBL" id="ABS48515.1"/>
    </source>
</evidence>
<gene>
    <name evidence="1" type="ordered locus">YpsIP31758_2945</name>
</gene>
<evidence type="ECO:0000313" key="2">
    <source>
        <dbReference type="Proteomes" id="UP000002412"/>
    </source>
</evidence>
<name>A0A0U1R091_YERP3</name>